<evidence type="ECO:0000313" key="13">
    <source>
        <dbReference type="Proteomes" id="UP000295164"/>
    </source>
</evidence>
<evidence type="ECO:0000256" key="10">
    <source>
        <dbReference type="PIRSR" id="PIRSR005096-2"/>
    </source>
</evidence>
<dbReference type="CDD" id="cd09019">
    <property type="entry name" value="galactose_mutarotase_like"/>
    <property type="match status" value="1"/>
</dbReference>
<evidence type="ECO:0000256" key="4">
    <source>
        <dbReference type="ARBA" id="ARBA00011245"/>
    </source>
</evidence>
<comment type="subunit">
    <text evidence="4">Monomer.</text>
</comment>
<dbReference type="UniPathway" id="UPA00242"/>
<dbReference type="InterPro" id="IPR008183">
    <property type="entry name" value="Aldose_1/G6P_1-epimerase"/>
</dbReference>
<organism evidence="12 13">
    <name type="scientific">Flaviaesturariibacter aridisoli</name>
    <dbReference type="NCBI Taxonomy" id="2545761"/>
    <lineage>
        <taxon>Bacteria</taxon>
        <taxon>Pseudomonadati</taxon>
        <taxon>Bacteroidota</taxon>
        <taxon>Chitinophagia</taxon>
        <taxon>Chitinophagales</taxon>
        <taxon>Chitinophagaceae</taxon>
        <taxon>Flaviaestuariibacter</taxon>
    </lineage>
</organism>
<evidence type="ECO:0000256" key="8">
    <source>
        <dbReference type="PIRNR" id="PIRNR005096"/>
    </source>
</evidence>
<feature type="binding site" evidence="11">
    <location>
        <begin position="185"/>
        <end position="187"/>
    </location>
    <ligand>
        <name>beta-D-galactose</name>
        <dbReference type="ChEBI" id="CHEBI:27667"/>
    </ligand>
</feature>
<dbReference type="NCBIfam" id="NF008277">
    <property type="entry name" value="PRK11055.1"/>
    <property type="match status" value="1"/>
</dbReference>
<accession>A0A4R4E4Y4</accession>
<name>A0A4R4E4Y4_9BACT</name>
<feature type="active site" description="Proton donor" evidence="9">
    <location>
        <position position="185"/>
    </location>
</feature>
<keyword evidence="5" id="KW-0106">Calcium</keyword>
<dbReference type="Proteomes" id="UP000295164">
    <property type="component" value="Unassembled WGS sequence"/>
</dbReference>
<keyword evidence="7 8" id="KW-0119">Carbohydrate metabolism</keyword>
<dbReference type="SUPFAM" id="SSF74650">
    <property type="entry name" value="Galactose mutarotase-like"/>
    <property type="match status" value="1"/>
</dbReference>
<evidence type="ECO:0000256" key="7">
    <source>
        <dbReference type="ARBA" id="ARBA00023277"/>
    </source>
</evidence>
<dbReference type="GO" id="GO:0033499">
    <property type="term" value="P:galactose catabolic process via UDP-galactose, Leloir pathway"/>
    <property type="evidence" value="ECO:0007669"/>
    <property type="project" value="TreeGrafter"/>
</dbReference>
<dbReference type="Gene3D" id="2.70.98.10">
    <property type="match status" value="1"/>
</dbReference>
<evidence type="ECO:0000256" key="2">
    <source>
        <dbReference type="ARBA" id="ARBA00005028"/>
    </source>
</evidence>
<dbReference type="EC" id="5.1.3.3" evidence="8"/>
<evidence type="ECO:0000313" key="12">
    <source>
        <dbReference type="EMBL" id="TCZ73903.1"/>
    </source>
</evidence>
<comment type="pathway">
    <text evidence="2 8">Carbohydrate metabolism; hexose metabolism.</text>
</comment>
<gene>
    <name evidence="12" type="ORF">E0486_04275</name>
</gene>
<proteinExistence type="inferred from homology"/>
<evidence type="ECO:0000256" key="11">
    <source>
        <dbReference type="PIRSR" id="PIRSR005096-3"/>
    </source>
</evidence>
<dbReference type="InterPro" id="IPR014718">
    <property type="entry name" value="GH-type_carb-bd"/>
</dbReference>
<feature type="binding site" evidence="10">
    <location>
        <position position="257"/>
    </location>
    <ligand>
        <name>beta-D-galactose</name>
        <dbReference type="ChEBI" id="CHEBI:27667"/>
    </ligand>
</feature>
<dbReference type="AlphaFoldDB" id="A0A4R4E4Y4"/>
<evidence type="ECO:0000256" key="9">
    <source>
        <dbReference type="PIRSR" id="PIRSR005096-1"/>
    </source>
</evidence>
<dbReference type="GO" id="GO:0004034">
    <property type="term" value="F:aldose 1-epimerase activity"/>
    <property type="evidence" value="ECO:0007669"/>
    <property type="project" value="UniProtKB-EC"/>
</dbReference>
<evidence type="ECO:0000256" key="1">
    <source>
        <dbReference type="ARBA" id="ARBA00001913"/>
    </source>
</evidence>
<feature type="active site" description="Proton acceptor" evidence="9">
    <location>
        <position position="322"/>
    </location>
</feature>
<evidence type="ECO:0000256" key="3">
    <source>
        <dbReference type="ARBA" id="ARBA00006206"/>
    </source>
</evidence>
<dbReference type="GO" id="GO:0030246">
    <property type="term" value="F:carbohydrate binding"/>
    <property type="evidence" value="ECO:0007669"/>
    <property type="project" value="InterPro"/>
</dbReference>
<comment type="caution">
    <text evidence="12">The sequence shown here is derived from an EMBL/GenBank/DDBJ whole genome shotgun (WGS) entry which is preliminary data.</text>
</comment>
<keyword evidence="6 8" id="KW-0413">Isomerase</keyword>
<dbReference type="OrthoDB" id="9779408at2"/>
<dbReference type="PANTHER" id="PTHR10091">
    <property type="entry name" value="ALDOSE-1-EPIMERASE"/>
    <property type="match status" value="1"/>
</dbReference>
<sequence length="360" mass="39531">MALTHSDPQTALDAAAFNKDISGKQTALYWLSNGTVQAAVTNYGARLVALFVPDRDGALRDVVLGFDNIDQYVKDGDYHGAIVGRYANRIARGRFSLDGKEYALAINNAPNHLHGGIVGFNAVVWDVLSADDRVLVLRHVSPDGDEGYPGRLELTVRYTLEDSNRLSVTFEATTDAPTVLNVCNHAYFNLNGQGSGTAMDHTLFVNAGHYTPVDEFLIPTGDLAFVTGTPFDFSTPARIGERVDNDHPQLYHGAGYDHNFVLIDSGEELKLAAVATGDKSGIQLVIHTTEPGIQLYTGNYLQASKRLKYGLTDERRSAFCLETQHFPDSPNKPEFPSVELRPGQAFYSRTDFRFLAVENK</sequence>
<dbReference type="InterPro" id="IPR047215">
    <property type="entry name" value="Galactose_mutarotase-like"/>
</dbReference>
<comment type="similarity">
    <text evidence="3 8">Belongs to the aldose epimerase family.</text>
</comment>
<dbReference type="InterPro" id="IPR015443">
    <property type="entry name" value="Aldose_1-epimerase"/>
</dbReference>
<feature type="binding site" evidence="11">
    <location>
        <begin position="88"/>
        <end position="89"/>
    </location>
    <ligand>
        <name>beta-D-galactose</name>
        <dbReference type="ChEBI" id="CHEBI:27667"/>
    </ligand>
</feature>
<dbReference type="RefSeq" id="WP_131850903.1">
    <property type="nucleotide sequence ID" value="NZ_SKFH01000004.1"/>
</dbReference>
<comment type="catalytic activity">
    <reaction evidence="8">
        <text>alpha-D-glucose = beta-D-glucose</text>
        <dbReference type="Rhea" id="RHEA:10264"/>
        <dbReference type="ChEBI" id="CHEBI:15903"/>
        <dbReference type="ChEBI" id="CHEBI:17925"/>
        <dbReference type="EC" id="5.1.3.3"/>
    </reaction>
</comment>
<dbReference type="PIRSF" id="PIRSF005096">
    <property type="entry name" value="GALM"/>
    <property type="match status" value="1"/>
</dbReference>
<keyword evidence="13" id="KW-1185">Reference proteome</keyword>
<evidence type="ECO:0000256" key="6">
    <source>
        <dbReference type="ARBA" id="ARBA00023235"/>
    </source>
</evidence>
<dbReference type="GO" id="GO:0006006">
    <property type="term" value="P:glucose metabolic process"/>
    <property type="evidence" value="ECO:0007669"/>
    <property type="project" value="TreeGrafter"/>
</dbReference>
<dbReference type="EMBL" id="SKFH01000004">
    <property type="protein sequence ID" value="TCZ73903.1"/>
    <property type="molecule type" value="Genomic_DNA"/>
</dbReference>
<evidence type="ECO:0000256" key="5">
    <source>
        <dbReference type="ARBA" id="ARBA00022837"/>
    </source>
</evidence>
<reference evidence="12 13" key="1">
    <citation type="submission" date="2019-03" db="EMBL/GenBank/DDBJ databases">
        <authorList>
            <person name="Kim M.K.M."/>
        </authorList>
    </citation>
    <scope>NUCLEOTIDE SEQUENCE [LARGE SCALE GENOMIC DNA]</scope>
    <source>
        <strain evidence="12 13">17J68-15</strain>
    </source>
</reference>
<protein>
    <recommendedName>
        <fullName evidence="8">Aldose 1-epimerase</fullName>
        <ecNumber evidence="8">5.1.3.3</ecNumber>
    </recommendedName>
</protein>
<dbReference type="Pfam" id="PF01263">
    <property type="entry name" value="Aldose_epim"/>
    <property type="match status" value="1"/>
</dbReference>
<comment type="cofactor">
    <cofactor evidence="1">
        <name>Ca(2+)</name>
        <dbReference type="ChEBI" id="CHEBI:29108"/>
    </cofactor>
</comment>
<dbReference type="InterPro" id="IPR011013">
    <property type="entry name" value="Gal_mutarotase_sf_dom"/>
</dbReference>
<dbReference type="PANTHER" id="PTHR10091:SF0">
    <property type="entry name" value="GALACTOSE MUTAROTASE"/>
    <property type="match status" value="1"/>
</dbReference>